<feature type="chain" id="PRO_5046053679" evidence="3">
    <location>
        <begin position="21"/>
        <end position="814"/>
    </location>
</feature>
<keyword evidence="2" id="KW-1133">Transmembrane helix</keyword>
<evidence type="ECO:0000256" key="1">
    <source>
        <dbReference type="SAM" id="MobiDB-lite"/>
    </source>
</evidence>
<protein>
    <submittedName>
        <fullName evidence="4">DUF6049 family protein</fullName>
    </submittedName>
</protein>
<evidence type="ECO:0000313" key="4">
    <source>
        <dbReference type="EMBL" id="UOE43391.1"/>
    </source>
</evidence>
<evidence type="ECO:0000256" key="2">
    <source>
        <dbReference type="SAM" id="Phobius"/>
    </source>
</evidence>
<feature type="compositionally biased region" description="Basic and acidic residues" evidence="1">
    <location>
        <begin position="758"/>
        <end position="769"/>
    </location>
</feature>
<feature type="region of interest" description="Disordered" evidence="1">
    <location>
        <begin position="514"/>
        <end position="539"/>
    </location>
</feature>
<dbReference type="RefSeq" id="WP_243554347.1">
    <property type="nucleotide sequence ID" value="NZ_CP094528.1"/>
</dbReference>
<keyword evidence="2" id="KW-0472">Membrane</keyword>
<keyword evidence="3" id="KW-0732">Signal</keyword>
<proteinExistence type="predicted"/>
<keyword evidence="2" id="KW-0812">Transmembrane</keyword>
<feature type="signal peptide" evidence="3">
    <location>
        <begin position="1"/>
        <end position="20"/>
    </location>
</feature>
<evidence type="ECO:0000313" key="5">
    <source>
        <dbReference type="Proteomes" id="UP000832097"/>
    </source>
</evidence>
<feature type="region of interest" description="Disordered" evidence="1">
    <location>
        <begin position="39"/>
        <end position="58"/>
    </location>
</feature>
<feature type="transmembrane region" description="Helical" evidence="2">
    <location>
        <begin position="710"/>
        <end position="729"/>
    </location>
</feature>
<feature type="region of interest" description="Disordered" evidence="1">
    <location>
        <begin position="312"/>
        <end position="379"/>
    </location>
</feature>
<dbReference type="Pfam" id="PF19516">
    <property type="entry name" value="DUF6049"/>
    <property type="match status" value="1"/>
</dbReference>
<feature type="compositionally biased region" description="Low complexity" evidence="1">
    <location>
        <begin position="321"/>
        <end position="341"/>
    </location>
</feature>
<feature type="compositionally biased region" description="Pro residues" evidence="1">
    <location>
        <begin position="364"/>
        <end position="373"/>
    </location>
</feature>
<accession>A0ABY4C0B6</accession>
<dbReference type="Proteomes" id="UP000832097">
    <property type="component" value="Chromosome"/>
</dbReference>
<organism evidence="4 5">
    <name type="scientific">Agromyces larvae</name>
    <dbReference type="NCBI Taxonomy" id="2929802"/>
    <lineage>
        <taxon>Bacteria</taxon>
        <taxon>Bacillati</taxon>
        <taxon>Actinomycetota</taxon>
        <taxon>Actinomycetes</taxon>
        <taxon>Micrococcales</taxon>
        <taxon>Microbacteriaceae</taxon>
        <taxon>Agromyces</taxon>
    </lineage>
</organism>
<name>A0ABY4C0B6_9MICO</name>
<dbReference type="EMBL" id="CP094528">
    <property type="protein sequence ID" value="UOE43391.1"/>
    <property type="molecule type" value="Genomic_DNA"/>
</dbReference>
<gene>
    <name evidence="4" type="ORF">MTO99_14535</name>
</gene>
<evidence type="ECO:0000256" key="3">
    <source>
        <dbReference type="SAM" id="SignalP"/>
    </source>
</evidence>
<reference evidence="4 5" key="1">
    <citation type="submission" date="2022-03" db="EMBL/GenBank/DDBJ databases">
        <title>Mucilaginibacter sp. isolated from the gut of Protaetia brevitarsis seulensis larvae.</title>
        <authorList>
            <person name="Won M."/>
            <person name="Kim S.-J."/>
            <person name="Kwon S.-W."/>
        </authorList>
    </citation>
    <scope>NUCLEOTIDE SEQUENCE [LARGE SCALE GENOMIC DNA]</scope>
    <source>
        <strain evidence="4 5">CFWR-12</strain>
    </source>
</reference>
<dbReference type="InterPro" id="IPR046112">
    <property type="entry name" value="DUF6049"/>
</dbReference>
<keyword evidence="5" id="KW-1185">Reference proteome</keyword>
<feature type="compositionally biased region" description="Low complexity" evidence="1">
    <location>
        <begin position="349"/>
        <end position="362"/>
    </location>
</feature>
<sequence>MARRGLVLLAAGLMVTGAAVVPRLTAGLAGSSGDDVALAGSRSDASTRVPAAASEEPGDDERLIVRIAPSVANASDAVDASAPLIVDVEVSNRTGEPLDASVVRLTAPGSPISDTASLDAWVSAPTGPAVAEVQVRPIGVGGAATASVSIPADVLGLQAGAPVVALGAELVVGGETAATGAAAFPSTTPTPARAVSVAVVGAITVPAQVTGLIDAEQLTAWTGPLGLLSRQLDSLAGRPVAIGIDPRIIVSIRVLGTDAPPAAVAWLERLAAVPNEIFPLAYADADLALQSQLGVGVLGVGTFDDVLDPARFQGDSEDATDAMPAAAAAAASARPATAGSGTDEHPVEASEASQASEASETPEPTEPAEPDPLPSTDDLLAWPYTRTDLAWPAEGTVAPGDLAAFRAAGLTTSILSAANVDADSGRNAASTLDGETALVADGRVTEALQAAATAPSEVAQREASARLLAELALRAAEPGDSAALLATLPRTAGENATRVATALDRLAESPVASPASLADTVGAPPTARTLVDGTEAEPRPSYARRMLDAEAREAEFATVLDDPTLLTAPVRRDLLALLDIAWRDLPDEWSTAVGTWLVARSDTVGAISVVPSSPVNVLSSETGVPTTIENRLPYPANIVVNVAPSNGRLIVDDEVAVTLAPESRSNVRVPVEAGVGNGQVVLTVTLHSPTGVAVGSAVQIPANVQADWEGLGAAVLAVLVVAFFAFGLWRTIRRRRKARAEEAAAAEAADADAGETGSEERASGSEERATGSPEIASGSDASSDTPDDEDAPNGIHADERPAPQADDAPEPRDG</sequence>
<feature type="region of interest" description="Disordered" evidence="1">
    <location>
        <begin position="745"/>
        <end position="814"/>
    </location>
</feature>